<proteinExistence type="predicted"/>
<organism evidence="2 3">
    <name type="scientific">Cupriavidus neocaledonicus</name>
    <dbReference type="NCBI Taxonomy" id="1040979"/>
    <lineage>
        <taxon>Bacteria</taxon>
        <taxon>Pseudomonadati</taxon>
        <taxon>Pseudomonadota</taxon>
        <taxon>Betaproteobacteria</taxon>
        <taxon>Burkholderiales</taxon>
        <taxon>Burkholderiaceae</taxon>
        <taxon>Cupriavidus</taxon>
    </lineage>
</organism>
<name>A0ABY1UYF0_9BURK</name>
<accession>A0ABY1UYF0</accession>
<sequence>MAASVAKGKEKEAGGPWGGPPDGKVEGGQCPSDSSIASGTCRMNPAEVGAVRSIFGWRVWSEVMWDP</sequence>
<feature type="region of interest" description="Disordered" evidence="1">
    <location>
        <begin position="1"/>
        <end position="41"/>
    </location>
</feature>
<dbReference type="EMBL" id="OFTC01000009">
    <property type="protein sequence ID" value="SOZ35186.1"/>
    <property type="molecule type" value="Genomic_DNA"/>
</dbReference>
<evidence type="ECO:0000313" key="3">
    <source>
        <dbReference type="Proteomes" id="UP000256710"/>
    </source>
</evidence>
<keyword evidence="3" id="KW-1185">Reference proteome</keyword>
<protein>
    <submittedName>
        <fullName evidence="2">Uncharacterized protein</fullName>
    </submittedName>
</protein>
<reference evidence="2 3" key="1">
    <citation type="submission" date="2018-01" db="EMBL/GenBank/DDBJ databases">
        <authorList>
            <person name="Clerissi C."/>
        </authorList>
    </citation>
    <scope>NUCLEOTIDE SEQUENCE [LARGE SCALE GENOMIC DNA]</scope>
    <source>
        <strain evidence="2">Cupriavidus taiwanensis STM 6082</strain>
    </source>
</reference>
<gene>
    <name evidence="2" type="ORF">CBM2605_A170105</name>
</gene>
<evidence type="ECO:0000256" key="1">
    <source>
        <dbReference type="SAM" id="MobiDB-lite"/>
    </source>
</evidence>
<comment type="caution">
    <text evidence="2">The sequence shown here is derived from an EMBL/GenBank/DDBJ whole genome shotgun (WGS) entry which is preliminary data.</text>
</comment>
<dbReference type="Proteomes" id="UP000256710">
    <property type="component" value="Unassembled WGS sequence"/>
</dbReference>
<evidence type="ECO:0000313" key="2">
    <source>
        <dbReference type="EMBL" id="SOZ35186.1"/>
    </source>
</evidence>